<evidence type="ECO:0000259" key="6">
    <source>
        <dbReference type="Pfam" id="PF12698"/>
    </source>
</evidence>
<gene>
    <name evidence="7" type="ORF">SAMN02746066_02235</name>
</gene>
<dbReference type="STRING" id="1120996.SAMN02746066_02235"/>
<dbReference type="InterPro" id="IPR051328">
    <property type="entry name" value="T7SS_ABC-Transporter"/>
</dbReference>
<organism evidence="7 8">
    <name type="scientific">Anaerosporobacter mobilis DSM 15930</name>
    <dbReference type="NCBI Taxonomy" id="1120996"/>
    <lineage>
        <taxon>Bacteria</taxon>
        <taxon>Bacillati</taxon>
        <taxon>Bacillota</taxon>
        <taxon>Clostridia</taxon>
        <taxon>Lachnospirales</taxon>
        <taxon>Lachnospiraceae</taxon>
        <taxon>Anaerosporobacter</taxon>
    </lineage>
</organism>
<dbReference type="GO" id="GO:0140359">
    <property type="term" value="F:ABC-type transporter activity"/>
    <property type="evidence" value="ECO:0007669"/>
    <property type="project" value="InterPro"/>
</dbReference>
<evidence type="ECO:0000256" key="2">
    <source>
        <dbReference type="ARBA" id="ARBA00022692"/>
    </source>
</evidence>
<dbReference type="Proteomes" id="UP000184038">
    <property type="component" value="Unassembled WGS sequence"/>
</dbReference>
<feature type="transmembrane region" description="Helical" evidence="5">
    <location>
        <begin position="21"/>
        <end position="39"/>
    </location>
</feature>
<evidence type="ECO:0000256" key="3">
    <source>
        <dbReference type="ARBA" id="ARBA00022989"/>
    </source>
</evidence>
<comment type="subcellular location">
    <subcellularLocation>
        <location evidence="1">Membrane</location>
        <topology evidence="1">Multi-pass membrane protein</topology>
    </subcellularLocation>
</comment>
<name>A0A1M7JF28_9FIRM</name>
<evidence type="ECO:0000313" key="8">
    <source>
        <dbReference type="Proteomes" id="UP000184038"/>
    </source>
</evidence>
<protein>
    <submittedName>
        <fullName evidence="7">ABC-2 type transport system permease protein</fullName>
    </submittedName>
</protein>
<feature type="transmembrane region" description="Helical" evidence="5">
    <location>
        <begin position="347"/>
        <end position="370"/>
    </location>
</feature>
<accession>A0A1M7JF28</accession>
<sequence length="375" mass="41446">MNIIDIAYYTIKRVLKDRKSNIVKIFVPIIAIIILGAALKGSFEVSSMDIIEVGYLNLDEGSTGDTVIEMLKETESINKLIHLVEVSSIEEAEEMVINDKISSFIVLDKYFTKKAQSEEKNAIKIYSSEYSDYRLTVVQNIMDSYANIYNTSVAVIGVTKNPVEFDTTEVVKTNSISIDGKKPKAIDYYAVTILVLTLLSGAAYGCELVGEDYIDVMGKRIRSTPVNPIHQYAGKMIGACLSNFIQGLVMVLFTNYILDVNWGSSLLPIIGFTFLASMFATAMGAMFCILFGDINRAGALTNLLVPIFTFIAGGYIKIDFGNIKYLSPSQWAHTAFFNTIYDGDKNLVLMSVLMLFGGTLILSTISIIAARRRSI</sequence>
<feature type="transmembrane region" description="Helical" evidence="5">
    <location>
        <begin position="188"/>
        <end position="210"/>
    </location>
</feature>
<dbReference type="Gene3D" id="3.40.1710.10">
    <property type="entry name" value="abc type-2 transporter like domain"/>
    <property type="match status" value="1"/>
</dbReference>
<feature type="transmembrane region" description="Helical" evidence="5">
    <location>
        <begin position="299"/>
        <end position="318"/>
    </location>
</feature>
<keyword evidence="2 5" id="KW-0812">Transmembrane</keyword>
<keyword evidence="3 5" id="KW-1133">Transmembrane helix</keyword>
<feature type="transmembrane region" description="Helical" evidence="5">
    <location>
        <begin position="236"/>
        <end position="257"/>
    </location>
</feature>
<evidence type="ECO:0000256" key="4">
    <source>
        <dbReference type="ARBA" id="ARBA00023136"/>
    </source>
</evidence>
<dbReference type="GO" id="GO:0016020">
    <property type="term" value="C:membrane"/>
    <property type="evidence" value="ECO:0007669"/>
    <property type="project" value="UniProtKB-SubCell"/>
</dbReference>
<evidence type="ECO:0000256" key="5">
    <source>
        <dbReference type="SAM" id="Phobius"/>
    </source>
</evidence>
<dbReference type="PANTHER" id="PTHR43077">
    <property type="entry name" value="TRANSPORT PERMEASE YVFS-RELATED"/>
    <property type="match status" value="1"/>
</dbReference>
<dbReference type="OrthoDB" id="1864035at2"/>
<dbReference type="PANTHER" id="PTHR43077:SF10">
    <property type="entry name" value="TRANSPORT PERMEASE PROTEIN"/>
    <property type="match status" value="1"/>
</dbReference>
<feature type="domain" description="ABC-2 type transporter transmembrane" evidence="6">
    <location>
        <begin position="25"/>
        <end position="367"/>
    </location>
</feature>
<dbReference type="Pfam" id="PF12698">
    <property type="entry name" value="ABC2_membrane_3"/>
    <property type="match status" value="1"/>
</dbReference>
<keyword evidence="4 5" id="KW-0472">Membrane</keyword>
<proteinExistence type="predicted"/>
<dbReference type="RefSeq" id="WP_073287642.1">
    <property type="nucleotide sequence ID" value="NZ_FRCP01000011.1"/>
</dbReference>
<feature type="transmembrane region" description="Helical" evidence="5">
    <location>
        <begin position="269"/>
        <end position="292"/>
    </location>
</feature>
<evidence type="ECO:0000256" key="1">
    <source>
        <dbReference type="ARBA" id="ARBA00004141"/>
    </source>
</evidence>
<dbReference type="AlphaFoldDB" id="A0A1M7JF28"/>
<reference evidence="7 8" key="1">
    <citation type="submission" date="2016-11" db="EMBL/GenBank/DDBJ databases">
        <authorList>
            <person name="Jaros S."/>
            <person name="Januszkiewicz K."/>
            <person name="Wedrychowicz H."/>
        </authorList>
    </citation>
    <scope>NUCLEOTIDE SEQUENCE [LARGE SCALE GENOMIC DNA]</scope>
    <source>
        <strain evidence="7 8">DSM 15930</strain>
    </source>
</reference>
<keyword evidence="8" id="KW-1185">Reference proteome</keyword>
<evidence type="ECO:0000313" key="7">
    <source>
        <dbReference type="EMBL" id="SHM51622.1"/>
    </source>
</evidence>
<dbReference type="InterPro" id="IPR013525">
    <property type="entry name" value="ABC2_TM"/>
</dbReference>
<dbReference type="EMBL" id="FRCP01000011">
    <property type="protein sequence ID" value="SHM51622.1"/>
    <property type="molecule type" value="Genomic_DNA"/>
</dbReference>